<dbReference type="InterPro" id="IPR003710">
    <property type="entry name" value="ApbA"/>
</dbReference>
<protein>
    <recommendedName>
        <fullName evidence="4">2-dehydropantoate 2-reductase</fullName>
        <ecNumber evidence="4">1.1.1.169</ecNumber>
    </recommendedName>
    <alternativeName>
        <fullName evidence="4">Ketopantoate reductase</fullName>
    </alternativeName>
</protein>
<dbReference type="Pfam" id="PF08546">
    <property type="entry name" value="ApbA_C"/>
    <property type="match status" value="1"/>
</dbReference>
<dbReference type="InterPro" id="IPR013332">
    <property type="entry name" value="KPR_N"/>
</dbReference>
<dbReference type="InterPro" id="IPR051402">
    <property type="entry name" value="KPR-Related"/>
</dbReference>
<accession>A0A943I644</accession>
<gene>
    <name evidence="7" type="ORF">KHX13_08355</name>
</gene>
<evidence type="ECO:0000256" key="3">
    <source>
        <dbReference type="ARBA" id="ARBA00023002"/>
    </source>
</evidence>
<evidence type="ECO:0000313" key="7">
    <source>
        <dbReference type="EMBL" id="MBS5520313.1"/>
    </source>
</evidence>
<dbReference type="EC" id="1.1.1.169" evidence="4"/>
<proteinExistence type="inferred from homology"/>
<dbReference type="Gene3D" id="1.10.1040.10">
    <property type="entry name" value="N-(1-d-carboxylethyl)-l-norvaline Dehydrogenase, domain 2"/>
    <property type="match status" value="1"/>
</dbReference>
<dbReference type="Gene3D" id="3.40.50.720">
    <property type="entry name" value="NAD(P)-binding Rossmann-like Domain"/>
    <property type="match status" value="1"/>
</dbReference>
<dbReference type="PANTHER" id="PTHR21708">
    <property type="entry name" value="PROBABLE 2-DEHYDROPANTOATE 2-REDUCTASE"/>
    <property type="match status" value="1"/>
</dbReference>
<dbReference type="GO" id="GO:0008677">
    <property type="term" value="F:2-dehydropantoate 2-reductase activity"/>
    <property type="evidence" value="ECO:0007669"/>
    <property type="project" value="UniProtKB-EC"/>
</dbReference>
<dbReference type="NCBIfam" id="TIGR00745">
    <property type="entry name" value="apbA_panE"/>
    <property type="match status" value="1"/>
</dbReference>
<comment type="catalytic activity">
    <reaction evidence="4">
        <text>(R)-pantoate + NADP(+) = 2-dehydropantoate + NADPH + H(+)</text>
        <dbReference type="Rhea" id="RHEA:16233"/>
        <dbReference type="ChEBI" id="CHEBI:11561"/>
        <dbReference type="ChEBI" id="CHEBI:15378"/>
        <dbReference type="ChEBI" id="CHEBI:15980"/>
        <dbReference type="ChEBI" id="CHEBI:57783"/>
        <dbReference type="ChEBI" id="CHEBI:58349"/>
        <dbReference type="EC" id="1.1.1.169"/>
    </reaction>
</comment>
<dbReference type="GO" id="GO:0005737">
    <property type="term" value="C:cytoplasm"/>
    <property type="evidence" value="ECO:0007669"/>
    <property type="project" value="TreeGrafter"/>
</dbReference>
<evidence type="ECO:0000256" key="1">
    <source>
        <dbReference type="ARBA" id="ARBA00007870"/>
    </source>
</evidence>
<comment type="function">
    <text evidence="4">Catalyzes the NADPH-dependent reduction of ketopantoate into pantoic acid.</text>
</comment>
<feature type="domain" description="Ketopantoate reductase C-terminal" evidence="6">
    <location>
        <begin position="186"/>
        <end position="314"/>
    </location>
</feature>
<dbReference type="PANTHER" id="PTHR21708:SF26">
    <property type="entry name" value="2-DEHYDROPANTOATE 2-REDUCTASE"/>
    <property type="match status" value="1"/>
</dbReference>
<name>A0A943I644_9FIRM</name>
<evidence type="ECO:0000313" key="8">
    <source>
        <dbReference type="Proteomes" id="UP000754226"/>
    </source>
</evidence>
<keyword evidence="3 4" id="KW-0560">Oxidoreductase</keyword>
<feature type="domain" description="Ketopantoate reductase N-terminal" evidence="5">
    <location>
        <begin position="6"/>
        <end position="131"/>
    </location>
</feature>
<keyword evidence="2 4" id="KW-0521">NADP</keyword>
<evidence type="ECO:0000259" key="6">
    <source>
        <dbReference type="Pfam" id="PF08546"/>
    </source>
</evidence>
<evidence type="ECO:0000256" key="2">
    <source>
        <dbReference type="ARBA" id="ARBA00022857"/>
    </source>
</evidence>
<dbReference type="GO" id="GO:0015940">
    <property type="term" value="P:pantothenate biosynthetic process"/>
    <property type="evidence" value="ECO:0007669"/>
    <property type="project" value="UniProtKB-KW"/>
</dbReference>
<dbReference type="InterPro" id="IPR008927">
    <property type="entry name" value="6-PGluconate_DH-like_C_sf"/>
</dbReference>
<dbReference type="Proteomes" id="UP000754226">
    <property type="component" value="Unassembled WGS sequence"/>
</dbReference>
<dbReference type="InterPro" id="IPR013328">
    <property type="entry name" value="6PGD_dom2"/>
</dbReference>
<keyword evidence="4" id="KW-0566">Pantothenate biosynthesis</keyword>
<sequence length="324" mass="35512">MEIKKVALIGAGAIGSYLIWGLSRLADLSFTVIADGKRRERLREKGLVINGEPFRPMVQGAEETGPVDLIFVTVKYGALPSILPAVKALTGPRTMIVSLMNGVDSEAVLEAAVGKGHIVPALLRIASHRERGKEEIDRVTFKEPQGIRGLYYGKPAPLSQRDEVQLEALKAFFARTPLLTHMSCTIESDIWAKFLFNIGQNIPQAIVGCGTGAYADSEHVRFLKERLEEEVVLVAKAKGISLHTAILEPGKNGKGAGYTKSESPAVRHSTLQDLDHHRHTEIDMLCGRMVEMGEALGIPTPYNAFAYHVIKALEEKNDGLFDYE</sequence>
<evidence type="ECO:0000256" key="4">
    <source>
        <dbReference type="RuleBase" id="RU362068"/>
    </source>
</evidence>
<dbReference type="SUPFAM" id="SSF48179">
    <property type="entry name" value="6-phosphogluconate dehydrogenase C-terminal domain-like"/>
    <property type="match status" value="1"/>
</dbReference>
<dbReference type="SUPFAM" id="SSF51735">
    <property type="entry name" value="NAD(P)-binding Rossmann-fold domains"/>
    <property type="match status" value="1"/>
</dbReference>
<dbReference type="AlphaFoldDB" id="A0A943I644"/>
<comment type="pathway">
    <text evidence="4">Cofactor biosynthesis; (R)-pantothenate biosynthesis; (R)-pantoate from 3-methyl-2-oxobutanoate: step 2/2.</text>
</comment>
<dbReference type="EMBL" id="JAGZCZ010000011">
    <property type="protein sequence ID" value="MBS5520313.1"/>
    <property type="molecule type" value="Genomic_DNA"/>
</dbReference>
<dbReference type="InterPro" id="IPR036291">
    <property type="entry name" value="NAD(P)-bd_dom_sf"/>
</dbReference>
<organism evidence="7 8">
    <name type="scientific">Acidaminococcus intestini</name>
    <dbReference type="NCBI Taxonomy" id="187327"/>
    <lineage>
        <taxon>Bacteria</taxon>
        <taxon>Bacillati</taxon>
        <taxon>Bacillota</taxon>
        <taxon>Negativicutes</taxon>
        <taxon>Acidaminococcales</taxon>
        <taxon>Acidaminococcaceae</taxon>
        <taxon>Acidaminococcus</taxon>
    </lineage>
</organism>
<comment type="caution">
    <text evidence="7">The sequence shown here is derived from an EMBL/GenBank/DDBJ whole genome shotgun (WGS) entry which is preliminary data.</text>
</comment>
<evidence type="ECO:0000259" key="5">
    <source>
        <dbReference type="Pfam" id="PF02558"/>
    </source>
</evidence>
<comment type="similarity">
    <text evidence="1 4">Belongs to the ketopantoate reductase family.</text>
</comment>
<reference evidence="7" key="1">
    <citation type="submission" date="2021-02" db="EMBL/GenBank/DDBJ databases">
        <title>Infant gut strain persistence is associated with maternal origin, phylogeny, and functional potential including surface adhesion and iron acquisition.</title>
        <authorList>
            <person name="Lou Y.C."/>
        </authorList>
    </citation>
    <scope>NUCLEOTIDE SEQUENCE</scope>
    <source>
        <strain evidence="7">L3_106_000M1_dasL3_106_000M1_concoct_15</strain>
    </source>
</reference>
<dbReference type="InterPro" id="IPR013752">
    <property type="entry name" value="KPA_reductase"/>
</dbReference>
<dbReference type="Pfam" id="PF02558">
    <property type="entry name" value="ApbA"/>
    <property type="match status" value="1"/>
</dbReference>